<evidence type="ECO:0000313" key="1">
    <source>
        <dbReference type="EMBL" id="MFB9885628.1"/>
    </source>
</evidence>
<dbReference type="Pfam" id="PF11306">
    <property type="entry name" value="DUF3108"/>
    <property type="match status" value="1"/>
</dbReference>
<gene>
    <name evidence="1" type="ORF">ACFFLH_04310</name>
</gene>
<dbReference type="InterPro" id="IPR021457">
    <property type="entry name" value="DUF3108"/>
</dbReference>
<keyword evidence="2" id="KW-1185">Reference proteome</keyword>
<evidence type="ECO:0000313" key="2">
    <source>
        <dbReference type="Proteomes" id="UP001589628"/>
    </source>
</evidence>
<dbReference type="RefSeq" id="WP_027313715.1">
    <property type="nucleotide sequence ID" value="NZ_JBHLZN010000001.1"/>
</dbReference>
<dbReference type="EMBL" id="JBHLZN010000001">
    <property type="protein sequence ID" value="MFB9885628.1"/>
    <property type="molecule type" value="Genomic_DNA"/>
</dbReference>
<protein>
    <submittedName>
        <fullName evidence="1">DUF3108 domain-containing protein</fullName>
    </submittedName>
</protein>
<reference evidence="1 2" key="1">
    <citation type="submission" date="2024-09" db="EMBL/GenBank/DDBJ databases">
        <authorList>
            <person name="Sun Q."/>
            <person name="Mori K."/>
        </authorList>
    </citation>
    <scope>NUCLEOTIDE SEQUENCE [LARGE SCALE GENOMIC DNA]</scope>
    <source>
        <strain evidence="1 2">ATCC 51285</strain>
    </source>
</reference>
<accession>A0ABV5ZAI4</accession>
<proteinExistence type="predicted"/>
<name>A0ABV5ZAI4_9GAMM</name>
<dbReference type="Proteomes" id="UP001589628">
    <property type="component" value="Unassembled WGS sequence"/>
</dbReference>
<organism evidence="1 2">
    <name type="scientific">Balneatrix alpica</name>
    <dbReference type="NCBI Taxonomy" id="75684"/>
    <lineage>
        <taxon>Bacteria</taxon>
        <taxon>Pseudomonadati</taxon>
        <taxon>Pseudomonadota</taxon>
        <taxon>Gammaproteobacteria</taxon>
        <taxon>Oceanospirillales</taxon>
        <taxon>Balneatrichaceae</taxon>
        <taxon>Balneatrix</taxon>
    </lineage>
</organism>
<sequence length="234" mass="26698">MKLGKLMATLSLSLASLIPLQGLSDELKPFRAVYSTEIEAGVNMSAEAVRELKPLGNGEWQLSITISNMLANLQESSRFRLADQRVQPLEYRYHRKVLSKTRDALLTFDWQQGHVHNQVQEQPWKMDIPAGTQDKISYQAQLRLDLLRASENLSYPVAGGGKLQRYSFEQLGQEQITTPIGRFDAVKIRRIQNPGSDRETLIWMAPALDYQIVQLELIEKEDNKAYRLVLKSLD</sequence>
<comment type="caution">
    <text evidence="1">The sequence shown here is derived from an EMBL/GenBank/DDBJ whole genome shotgun (WGS) entry which is preliminary data.</text>
</comment>